<dbReference type="KEGG" id="prz:GZH47_22685"/>
<dbReference type="PANTHER" id="PTHR33121:SF70">
    <property type="entry name" value="SIGNALING PROTEIN YKOW"/>
    <property type="match status" value="1"/>
</dbReference>
<dbReference type="Gene3D" id="3.20.20.450">
    <property type="entry name" value="EAL domain"/>
    <property type="match status" value="1"/>
</dbReference>
<dbReference type="Proteomes" id="UP000479114">
    <property type="component" value="Chromosome"/>
</dbReference>
<evidence type="ECO:0000259" key="1">
    <source>
        <dbReference type="PROSITE" id="PS50883"/>
    </source>
</evidence>
<keyword evidence="3" id="KW-1185">Reference proteome</keyword>
<dbReference type="RefSeq" id="WP_162643306.1">
    <property type="nucleotide sequence ID" value="NZ_CP048286.1"/>
</dbReference>
<dbReference type="AlphaFoldDB" id="A0A6C0P4R3"/>
<reference evidence="2 3" key="1">
    <citation type="submission" date="2020-02" db="EMBL/GenBank/DDBJ databases">
        <title>Paenibacillus sp. nov., isolated from rhizosphere soil of tomato.</title>
        <authorList>
            <person name="Weon H.-Y."/>
            <person name="Lee S.A."/>
        </authorList>
    </citation>
    <scope>NUCLEOTIDE SEQUENCE [LARGE SCALE GENOMIC DNA]</scope>
    <source>
        <strain evidence="2 3">14171R-81</strain>
    </source>
</reference>
<dbReference type="InterPro" id="IPR050706">
    <property type="entry name" value="Cyclic-di-GMP_PDE-like"/>
</dbReference>
<dbReference type="Pfam" id="PF00563">
    <property type="entry name" value="EAL"/>
    <property type="match status" value="1"/>
</dbReference>
<dbReference type="PANTHER" id="PTHR33121">
    <property type="entry name" value="CYCLIC DI-GMP PHOSPHODIESTERASE PDEF"/>
    <property type="match status" value="1"/>
</dbReference>
<accession>A0A6C0P4R3</accession>
<feature type="domain" description="EAL" evidence="1">
    <location>
        <begin position="7"/>
        <end position="258"/>
    </location>
</feature>
<sequence>MEPAQDIVIGIEDIESAIADNRFVIYYQPQISVNDHKIYGAEALTRLIHPVHGLLAPHYFIETSEQDARVAANLFYYICKDAAGWLQEPQLSDWRFSINVSLRTMLGETFKERLAAIFDRGAANRITLELTESEELCSSYSDLRRLFAELQRSGFRIAFDDFGKGQRHLFDVLHLPVDIVKLDRAFVTALSAHAQLSGLFRPLLQEFHSRGILTVIEGIELQEQYRAWRALGIDAVQGYIVGKPMPMELLIDRTTGIESHRY</sequence>
<dbReference type="CDD" id="cd01948">
    <property type="entry name" value="EAL"/>
    <property type="match status" value="1"/>
</dbReference>
<dbReference type="SUPFAM" id="SSF141868">
    <property type="entry name" value="EAL domain-like"/>
    <property type="match status" value="1"/>
</dbReference>
<dbReference type="InterPro" id="IPR001633">
    <property type="entry name" value="EAL_dom"/>
</dbReference>
<evidence type="ECO:0000313" key="2">
    <source>
        <dbReference type="EMBL" id="QHW33321.1"/>
    </source>
</evidence>
<name>A0A6C0P4R3_9BACL</name>
<dbReference type="GO" id="GO:0071111">
    <property type="term" value="F:cyclic-guanylate-specific phosphodiesterase activity"/>
    <property type="evidence" value="ECO:0007669"/>
    <property type="project" value="InterPro"/>
</dbReference>
<dbReference type="InterPro" id="IPR035919">
    <property type="entry name" value="EAL_sf"/>
</dbReference>
<proteinExistence type="predicted"/>
<gene>
    <name evidence="2" type="ORF">GZH47_22685</name>
</gene>
<organism evidence="2 3">
    <name type="scientific">Paenibacillus rhizovicinus</name>
    <dbReference type="NCBI Taxonomy" id="2704463"/>
    <lineage>
        <taxon>Bacteria</taxon>
        <taxon>Bacillati</taxon>
        <taxon>Bacillota</taxon>
        <taxon>Bacilli</taxon>
        <taxon>Bacillales</taxon>
        <taxon>Paenibacillaceae</taxon>
        <taxon>Paenibacillus</taxon>
    </lineage>
</organism>
<protein>
    <submittedName>
        <fullName evidence="2">EAL domain-containing protein</fullName>
    </submittedName>
</protein>
<dbReference type="PROSITE" id="PS50883">
    <property type="entry name" value="EAL"/>
    <property type="match status" value="1"/>
</dbReference>
<dbReference type="SMART" id="SM00052">
    <property type="entry name" value="EAL"/>
    <property type="match status" value="1"/>
</dbReference>
<dbReference type="EMBL" id="CP048286">
    <property type="protein sequence ID" value="QHW33321.1"/>
    <property type="molecule type" value="Genomic_DNA"/>
</dbReference>
<evidence type="ECO:0000313" key="3">
    <source>
        <dbReference type="Proteomes" id="UP000479114"/>
    </source>
</evidence>